<evidence type="ECO:0000313" key="2">
    <source>
        <dbReference type="EMBL" id="CAH3193304.1"/>
    </source>
</evidence>
<feature type="compositionally biased region" description="Basic and acidic residues" evidence="1">
    <location>
        <begin position="109"/>
        <end position="121"/>
    </location>
</feature>
<comment type="caution">
    <text evidence="2">The sequence shown here is derived from an EMBL/GenBank/DDBJ whole genome shotgun (WGS) entry which is preliminary data.</text>
</comment>
<feature type="compositionally biased region" description="Polar residues" evidence="1">
    <location>
        <begin position="62"/>
        <end position="78"/>
    </location>
</feature>
<dbReference type="EMBL" id="CALNXI010003448">
    <property type="protein sequence ID" value="CAH3193304.1"/>
    <property type="molecule type" value="Genomic_DNA"/>
</dbReference>
<protein>
    <submittedName>
        <fullName evidence="2">Uncharacterized protein</fullName>
    </submittedName>
</protein>
<name>A0ABN8STN4_9CNID</name>
<sequence length="133" mass="15173">MEAFYTASLNPKTSITQGTYDILRANNITKRLNLNANKLENFRRDISSSERLTKMELQAIQKSVKQKNQNTTPLTRGTSVAPEKQNANKNQENDKNNESDAQEPLNIDTQDKHEIAKETPISKRLPIPKIKHE</sequence>
<keyword evidence="3" id="KW-1185">Reference proteome</keyword>
<reference evidence="2 3" key="1">
    <citation type="submission" date="2022-05" db="EMBL/GenBank/DDBJ databases">
        <authorList>
            <consortium name="Genoscope - CEA"/>
            <person name="William W."/>
        </authorList>
    </citation>
    <scope>NUCLEOTIDE SEQUENCE [LARGE SCALE GENOMIC DNA]</scope>
</reference>
<accession>A0ABN8STN4</accession>
<evidence type="ECO:0000256" key="1">
    <source>
        <dbReference type="SAM" id="MobiDB-lite"/>
    </source>
</evidence>
<gene>
    <name evidence="2" type="ORF">PEVE_00025599</name>
</gene>
<organism evidence="2 3">
    <name type="scientific">Porites evermanni</name>
    <dbReference type="NCBI Taxonomy" id="104178"/>
    <lineage>
        <taxon>Eukaryota</taxon>
        <taxon>Metazoa</taxon>
        <taxon>Cnidaria</taxon>
        <taxon>Anthozoa</taxon>
        <taxon>Hexacorallia</taxon>
        <taxon>Scleractinia</taxon>
        <taxon>Fungiina</taxon>
        <taxon>Poritidae</taxon>
        <taxon>Porites</taxon>
    </lineage>
</organism>
<proteinExistence type="predicted"/>
<evidence type="ECO:0000313" key="3">
    <source>
        <dbReference type="Proteomes" id="UP001159427"/>
    </source>
</evidence>
<dbReference type="Proteomes" id="UP001159427">
    <property type="component" value="Unassembled WGS sequence"/>
</dbReference>
<feature type="region of interest" description="Disordered" evidence="1">
    <location>
        <begin position="62"/>
        <end position="133"/>
    </location>
</feature>